<dbReference type="Proteomes" id="UP000015105">
    <property type="component" value="Chromosome 3D"/>
</dbReference>
<dbReference type="AlphaFoldDB" id="A0A453FET8"/>
<keyword evidence="3" id="KW-1185">Reference proteome</keyword>
<sequence length="53" mass="6698">MYLYMKDDYLHYYCSYYHFYPRFKTPNACLFLSIFNAAYWFLTYYQLLAEIAF</sequence>
<keyword evidence="1" id="KW-1133">Transmembrane helix</keyword>
<reference evidence="3" key="2">
    <citation type="journal article" date="2017" name="Nat. Plants">
        <title>The Aegilops tauschii genome reveals multiple impacts of transposons.</title>
        <authorList>
            <person name="Zhao G."/>
            <person name="Zou C."/>
            <person name="Li K."/>
            <person name="Wang K."/>
            <person name="Li T."/>
            <person name="Gao L."/>
            <person name="Zhang X."/>
            <person name="Wang H."/>
            <person name="Yang Z."/>
            <person name="Liu X."/>
            <person name="Jiang W."/>
            <person name="Mao L."/>
            <person name="Kong X."/>
            <person name="Jiao Y."/>
            <person name="Jia J."/>
        </authorList>
    </citation>
    <scope>NUCLEOTIDE SEQUENCE [LARGE SCALE GENOMIC DNA]</scope>
    <source>
        <strain evidence="3">cv. AL8/78</strain>
    </source>
</reference>
<feature type="transmembrane region" description="Helical" evidence="1">
    <location>
        <begin position="28"/>
        <end position="47"/>
    </location>
</feature>
<evidence type="ECO:0000313" key="2">
    <source>
        <dbReference type="EnsemblPlants" id="AET3Gv20656200.12"/>
    </source>
</evidence>
<evidence type="ECO:0000313" key="3">
    <source>
        <dbReference type="Proteomes" id="UP000015105"/>
    </source>
</evidence>
<reference evidence="3" key="1">
    <citation type="journal article" date="2014" name="Science">
        <title>Ancient hybridizations among the ancestral genomes of bread wheat.</title>
        <authorList>
            <consortium name="International Wheat Genome Sequencing Consortium,"/>
            <person name="Marcussen T."/>
            <person name="Sandve S.R."/>
            <person name="Heier L."/>
            <person name="Spannagl M."/>
            <person name="Pfeifer M."/>
            <person name="Jakobsen K.S."/>
            <person name="Wulff B.B."/>
            <person name="Steuernagel B."/>
            <person name="Mayer K.F."/>
            <person name="Olsen O.A."/>
        </authorList>
    </citation>
    <scope>NUCLEOTIDE SEQUENCE [LARGE SCALE GENOMIC DNA]</scope>
    <source>
        <strain evidence="3">cv. AL8/78</strain>
    </source>
</reference>
<proteinExistence type="predicted"/>
<keyword evidence="1" id="KW-0472">Membrane</keyword>
<dbReference type="Gramene" id="AET3Gv20656200.12">
    <property type="protein sequence ID" value="AET3Gv20656200.12"/>
    <property type="gene ID" value="AET3Gv20656200"/>
</dbReference>
<protein>
    <submittedName>
        <fullName evidence="2">Uncharacterized protein</fullName>
    </submittedName>
</protein>
<reference evidence="2" key="5">
    <citation type="journal article" date="2021" name="G3 (Bethesda)">
        <title>Aegilops tauschii genome assembly Aet v5.0 features greater sequence contiguity and improved annotation.</title>
        <authorList>
            <person name="Wang L."/>
            <person name="Zhu T."/>
            <person name="Rodriguez J.C."/>
            <person name="Deal K.R."/>
            <person name="Dubcovsky J."/>
            <person name="McGuire P.E."/>
            <person name="Lux T."/>
            <person name="Spannagl M."/>
            <person name="Mayer K.F.X."/>
            <person name="Baldrich P."/>
            <person name="Meyers B.C."/>
            <person name="Huo N."/>
            <person name="Gu Y.Q."/>
            <person name="Zhou H."/>
            <person name="Devos K.M."/>
            <person name="Bennetzen J.L."/>
            <person name="Unver T."/>
            <person name="Budak H."/>
            <person name="Gulick P.J."/>
            <person name="Galiba G."/>
            <person name="Kalapos B."/>
            <person name="Nelson D.R."/>
            <person name="Li P."/>
            <person name="You F.M."/>
            <person name="Luo M.C."/>
            <person name="Dvorak J."/>
        </authorList>
    </citation>
    <scope>NUCLEOTIDE SEQUENCE [LARGE SCALE GENOMIC DNA]</scope>
    <source>
        <strain evidence="2">cv. AL8/78</strain>
    </source>
</reference>
<name>A0A453FET8_AEGTS</name>
<evidence type="ECO:0000256" key="1">
    <source>
        <dbReference type="SAM" id="Phobius"/>
    </source>
</evidence>
<keyword evidence="1" id="KW-0812">Transmembrane</keyword>
<organism evidence="2 3">
    <name type="scientific">Aegilops tauschii subsp. strangulata</name>
    <name type="common">Goatgrass</name>
    <dbReference type="NCBI Taxonomy" id="200361"/>
    <lineage>
        <taxon>Eukaryota</taxon>
        <taxon>Viridiplantae</taxon>
        <taxon>Streptophyta</taxon>
        <taxon>Embryophyta</taxon>
        <taxon>Tracheophyta</taxon>
        <taxon>Spermatophyta</taxon>
        <taxon>Magnoliopsida</taxon>
        <taxon>Liliopsida</taxon>
        <taxon>Poales</taxon>
        <taxon>Poaceae</taxon>
        <taxon>BOP clade</taxon>
        <taxon>Pooideae</taxon>
        <taxon>Triticodae</taxon>
        <taxon>Triticeae</taxon>
        <taxon>Triticinae</taxon>
        <taxon>Aegilops</taxon>
    </lineage>
</organism>
<reference evidence="2" key="3">
    <citation type="journal article" date="2017" name="Nature">
        <title>Genome sequence of the progenitor of the wheat D genome Aegilops tauschii.</title>
        <authorList>
            <person name="Luo M.C."/>
            <person name="Gu Y.Q."/>
            <person name="Puiu D."/>
            <person name="Wang H."/>
            <person name="Twardziok S.O."/>
            <person name="Deal K.R."/>
            <person name="Huo N."/>
            <person name="Zhu T."/>
            <person name="Wang L."/>
            <person name="Wang Y."/>
            <person name="McGuire P.E."/>
            <person name="Liu S."/>
            <person name="Long H."/>
            <person name="Ramasamy R.K."/>
            <person name="Rodriguez J.C."/>
            <person name="Van S.L."/>
            <person name="Yuan L."/>
            <person name="Wang Z."/>
            <person name="Xia Z."/>
            <person name="Xiao L."/>
            <person name="Anderson O.D."/>
            <person name="Ouyang S."/>
            <person name="Liang Y."/>
            <person name="Zimin A.V."/>
            <person name="Pertea G."/>
            <person name="Qi P."/>
            <person name="Bennetzen J.L."/>
            <person name="Dai X."/>
            <person name="Dawson M.W."/>
            <person name="Muller H.G."/>
            <person name="Kugler K."/>
            <person name="Rivarola-Duarte L."/>
            <person name="Spannagl M."/>
            <person name="Mayer K.F.X."/>
            <person name="Lu F.H."/>
            <person name="Bevan M.W."/>
            <person name="Leroy P."/>
            <person name="Li P."/>
            <person name="You F.M."/>
            <person name="Sun Q."/>
            <person name="Liu Z."/>
            <person name="Lyons E."/>
            <person name="Wicker T."/>
            <person name="Salzberg S.L."/>
            <person name="Devos K.M."/>
            <person name="Dvorak J."/>
        </authorList>
    </citation>
    <scope>NUCLEOTIDE SEQUENCE [LARGE SCALE GENOMIC DNA]</scope>
    <source>
        <strain evidence="2">cv. AL8/78</strain>
    </source>
</reference>
<reference evidence="2" key="4">
    <citation type="submission" date="2019-03" db="UniProtKB">
        <authorList>
            <consortium name="EnsemblPlants"/>
        </authorList>
    </citation>
    <scope>IDENTIFICATION</scope>
</reference>
<accession>A0A453FET8</accession>
<dbReference type="EnsemblPlants" id="AET3Gv20656200.12">
    <property type="protein sequence ID" value="AET3Gv20656200.12"/>
    <property type="gene ID" value="AET3Gv20656200"/>
</dbReference>